<dbReference type="FunFam" id="3.40.50.300:FF:000069">
    <property type="entry name" value="Ras GTP-binding protein YPT1"/>
    <property type="match status" value="1"/>
</dbReference>
<evidence type="ECO:0000256" key="7">
    <source>
        <dbReference type="ARBA" id="ARBA00023289"/>
    </source>
</evidence>
<dbReference type="SMART" id="SM00176">
    <property type="entry name" value="RAN"/>
    <property type="match status" value="1"/>
</dbReference>
<dbReference type="PROSITE" id="PS51420">
    <property type="entry name" value="RHO"/>
    <property type="match status" value="1"/>
</dbReference>
<dbReference type="GO" id="GO:0003924">
    <property type="term" value="F:GTPase activity"/>
    <property type="evidence" value="ECO:0007669"/>
    <property type="project" value="InterPro"/>
</dbReference>
<dbReference type="CDD" id="cd01869">
    <property type="entry name" value="Rab1_Ypt1"/>
    <property type="match status" value="1"/>
</dbReference>
<dbReference type="InterPro" id="IPR001806">
    <property type="entry name" value="Small_GTPase"/>
</dbReference>
<dbReference type="PROSITE" id="PS51417">
    <property type="entry name" value="ARF"/>
    <property type="match status" value="1"/>
</dbReference>
<keyword evidence="7" id="KW-0636">Prenylation</keyword>
<dbReference type="InterPro" id="IPR057289">
    <property type="entry name" value="Rab1/Ypt1"/>
</dbReference>
<keyword evidence="11" id="KW-1185">Reference proteome</keyword>
<keyword evidence="5" id="KW-0342">GTP-binding</keyword>
<gene>
    <name evidence="10" type="ORF">FA09DRAFT_300049</name>
</gene>
<sequence length="205" mass="22694">MNPEYDYLFKLLLIGDSGTGKSCLLLRFADDTYTESYISTIGVDFKIRSLEFEGKTIKLQIWDTAGQERFRTITSSYYRGAHGIIVVYDVTDQDTFANVKQWLQEIDRYACEGVNKLMVGNKSDLTSKKVVEYNTAKEFADQLNIPFLETSAKASTNVEQAFLTMAKQIKDRMGSTAVNNAAGGKSNVKLGQGQSVGENAQGGCC</sequence>
<organism evidence="10 11">
    <name type="scientific">Tilletiopsis washingtonensis</name>
    <dbReference type="NCBI Taxonomy" id="58919"/>
    <lineage>
        <taxon>Eukaryota</taxon>
        <taxon>Fungi</taxon>
        <taxon>Dikarya</taxon>
        <taxon>Basidiomycota</taxon>
        <taxon>Ustilaginomycotina</taxon>
        <taxon>Exobasidiomycetes</taxon>
        <taxon>Entylomatales</taxon>
        <taxon>Entylomatales incertae sedis</taxon>
        <taxon>Tilletiopsis</taxon>
    </lineage>
</organism>
<keyword evidence="4" id="KW-0653">Protein transport</keyword>
<keyword evidence="6" id="KW-0449">Lipoprotein</keyword>
<dbReference type="RefSeq" id="XP_025596800.1">
    <property type="nucleotide sequence ID" value="XM_025740318.1"/>
</dbReference>
<evidence type="ECO:0000256" key="9">
    <source>
        <dbReference type="ARBA" id="ARBA00074496"/>
    </source>
</evidence>
<proteinExistence type="inferred from homology"/>
<dbReference type="InterPro" id="IPR027417">
    <property type="entry name" value="P-loop_NTPase"/>
</dbReference>
<keyword evidence="2" id="KW-0813">Transport</keyword>
<dbReference type="SMART" id="SM00173">
    <property type="entry name" value="RAS"/>
    <property type="match status" value="1"/>
</dbReference>
<dbReference type="GeneID" id="37267864"/>
<dbReference type="InterPro" id="IPR050227">
    <property type="entry name" value="Rab"/>
</dbReference>
<dbReference type="PROSITE" id="PS51421">
    <property type="entry name" value="RAS"/>
    <property type="match status" value="1"/>
</dbReference>
<dbReference type="EMBL" id="KZ819299">
    <property type="protein sequence ID" value="PWN96521.1"/>
    <property type="molecule type" value="Genomic_DNA"/>
</dbReference>
<dbReference type="Proteomes" id="UP000245946">
    <property type="component" value="Unassembled WGS sequence"/>
</dbReference>
<dbReference type="SUPFAM" id="SSF52540">
    <property type="entry name" value="P-loop containing nucleoside triphosphate hydrolases"/>
    <property type="match status" value="1"/>
</dbReference>
<dbReference type="GO" id="GO:0005525">
    <property type="term" value="F:GTP binding"/>
    <property type="evidence" value="ECO:0007669"/>
    <property type="project" value="UniProtKB-KW"/>
</dbReference>
<reference evidence="10 11" key="1">
    <citation type="journal article" date="2018" name="Mol. Biol. Evol.">
        <title>Broad Genomic Sampling Reveals a Smut Pathogenic Ancestry of the Fungal Clade Ustilaginomycotina.</title>
        <authorList>
            <person name="Kijpornyongpan T."/>
            <person name="Mondo S.J."/>
            <person name="Barry K."/>
            <person name="Sandor L."/>
            <person name="Lee J."/>
            <person name="Lipzen A."/>
            <person name="Pangilinan J."/>
            <person name="LaButti K."/>
            <person name="Hainaut M."/>
            <person name="Henrissat B."/>
            <person name="Grigoriev I.V."/>
            <person name="Spatafora J.W."/>
            <person name="Aime M.C."/>
        </authorList>
    </citation>
    <scope>NUCLEOTIDE SEQUENCE [LARGE SCALE GENOMIC DNA]</scope>
    <source>
        <strain evidence="10 11">MCA 4186</strain>
    </source>
</reference>
<dbReference type="GO" id="GO:0034045">
    <property type="term" value="C:phagophore assembly site membrane"/>
    <property type="evidence" value="ECO:0007669"/>
    <property type="project" value="UniProtKB-SubCell"/>
</dbReference>
<evidence type="ECO:0000256" key="4">
    <source>
        <dbReference type="ARBA" id="ARBA00022927"/>
    </source>
</evidence>
<evidence type="ECO:0000256" key="6">
    <source>
        <dbReference type="ARBA" id="ARBA00023288"/>
    </source>
</evidence>
<name>A0A316Z4N9_9BASI</name>
<dbReference type="STRING" id="58919.A0A316Z4N9"/>
<dbReference type="PANTHER" id="PTHR47977">
    <property type="entry name" value="RAS-RELATED PROTEIN RAB"/>
    <property type="match status" value="1"/>
</dbReference>
<dbReference type="SMART" id="SM00175">
    <property type="entry name" value="RAB"/>
    <property type="match status" value="1"/>
</dbReference>
<dbReference type="NCBIfam" id="TIGR00231">
    <property type="entry name" value="small_GTP"/>
    <property type="match status" value="1"/>
</dbReference>
<dbReference type="Pfam" id="PF00071">
    <property type="entry name" value="Ras"/>
    <property type="match status" value="1"/>
</dbReference>
<evidence type="ECO:0000313" key="10">
    <source>
        <dbReference type="EMBL" id="PWN96521.1"/>
    </source>
</evidence>
<accession>A0A316Z4N9</accession>
<evidence type="ECO:0000256" key="2">
    <source>
        <dbReference type="ARBA" id="ARBA00022448"/>
    </source>
</evidence>
<protein>
    <recommendedName>
        <fullName evidence="9">GTP-binding protein ypt1</fullName>
    </recommendedName>
</protein>
<dbReference type="PROSITE" id="PS51419">
    <property type="entry name" value="RAB"/>
    <property type="match status" value="1"/>
</dbReference>
<dbReference type="SMART" id="SM00174">
    <property type="entry name" value="RHO"/>
    <property type="match status" value="1"/>
</dbReference>
<comment type="similarity">
    <text evidence="1">Belongs to the small GTPase superfamily. Rab family.</text>
</comment>
<dbReference type="InterPro" id="IPR005225">
    <property type="entry name" value="Small_GTP-bd"/>
</dbReference>
<evidence type="ECO:0000256" key="5">
    <source>
        <dbReference type="ARBA" id="ARBA00023134"/>
    </source>
</evidence>
<evidence type="ECO:0000256" key="8">
    <source>
        <dbReference type="ARBA" id="ARBA00060489"/>
    </source>
</evidence>
<evidence type="ECO:0000313" key="11">
    <source>
        <dbReference type="Proteomes" id="UP000245946"/>
    </source>
</evidence>
<dbReference type="Gene3D" id="3.40.50.300">
    <property type="entry name" value="P-loop containing nucleotide triphosphate hydrolases"/>
    <property type="match status" value="1"/>
</dbReference>
<dbReference type="PRINTS" id="PR00449">
    <property type="entry name" value="RASTRNSFRMNG"/>
</dbReference>
<dbReference type="OrthoDB" id="9989112at2759"/>
<comment type="subcellular location">
    <subcellularLocation>
        <location evidence="8">Preautophagosomal structure membrane</location>
        <topology evidence="8">Lipid-anchor</topology>
        <orientation evidence="8">Cytoplasmic side</orientation>
    </subcellularLocation>
</comment>
<evidence type="ECO:0000256" key="1">
    <source>
        <dbReference type="ARBA" id="ARBA00006270"/>
    </source>
</evidence>
<dbReference type="AlphaFoldDB" id="A0A316Z4N9"/>
<keyword evidence="3" id="KW-0547">Nucleotide-binding</keyword>
<dbReference type="GO" id="GO:0015031">
    <property type="term" value="P:protein transport"/>
    <property type="evidence" value="ECO:0007669"/>
    <property type="project" value="UniProtKB-KW"/>
</dbReference>
<evidence type="ECO:0000256" key="3">
    <source>
        <dbReference type="ARBA" id="ARBA00022741"/>
    </source>
</evidence>